<dbReference type="Gramene" id="Solyc10g008455.1.1">
    <property type="protein sequence ID" value="Solyc10g008455.1.1"/>
    <property type="gene ID" value="Solyc10g008455.1"/>
</dbReference>
<dbReference type="SUPFAM" id="SSF56672">
    <property type="entry name" value="DNA/RNA polymerases"/>
    <property type="match status" value="1"/>
</dbReference>
<evidence type="ECO:0000313" key="4">
    <source>
        <dbReference type="Proteomes" id="UP000004994"/>
    </source>
</evidence>
<feature type="region of interest" description="Disordered" evidence="1">
    <location>
        <begin position="116"/>
        <end position="141"/>
    </location>
</feature>
<feature type="compositionally biased region" description="Polar residues" evidence="1">
    <location>
        <begin position="121"/>
        <end position="130"/>
    </location>
</feature>
<reference evidence="3" key="2">
    <citation type="submission" date="2019-01" db="UniProtKB">
        <authorList>
            <consortium name="EnsemblPlants"/>
        </authorList>
    </citation>
    <scope>IDENTIFICATION</scope>
    <source>
        <strain evidence="3">cv. Heinz 1706</strain>
    </source>
</reference>
<dbReference type="GO" id="GO:0004190">
    <property type="term" value="F:aspartic-type endopeptidase activity"/>
    <property type="evidence" value="ECO:0007669"/>
    <property type="project" value="UniProtKB-KW"/>
</dbReference>
<dbReference type="STRING" id="4081.A0A3Q7IBC7"/>
<dbReference type="InterPro" id="IPR013103">
    <property type="entry name" value="RVT_2"/>
</dbReference>
<dbReference type="PANTHER" id="PTHR11439:SF471">
    <property type="entry name" value="REVERSE TRANSCRIPTASE TY1_COPIA-TYPE DOMAIN-CONTAINING PROTEIN"/>
    <property type="match status" value="1"/>
</dbReference>
<protein>
    <recommendedName>
        <fullName evidence="2">Reverse transcriptase Ty1/copia-type domain-containing protein</fullName>
    </recommendedName>
</protein>
<feature type="compositionally biased region" description="Low complexity" evidence="1">
    <location>
        <begin position="9"/>
        <end position="25"/>
    </location>
</feature>
<name>A0A3Q7IBC7_SOLLC</name>
<accession>A0A3Q7IBC7</accession>
<dbReference type="PANTHER" id="PTHR11439">
    <property type="entry name" value="GAG-POL-RELATED RETROTRANSPOSON"/>
    <property type="match status" value="1"/>
</dbReference>
<feature type="region of interest" description="Disordered" evidence="1">
    <location>
        <begin position="1"/>
        <end position="25"/>
    </location>
</feature>
<evidence type="ECO:0000259" key="2">
    <source>
        <dbReference type="Pfam" id="PF07727"/>
    </source>
</evidence>
<organism evidence="3">
    <name type="scientific">Solanum lycopersicum</name>
    <name type="common">Tomato</name>
    <name type="synonym">Lycopersicon esculentum</name>
    <dbReference type="NCBI Taxonomy" id="4081"/>
    <lineage>
        <taxon>Eukaryota</taxon>
        <taxon>Viridiplantae</taxon>
        <taxon>Streptophyta</taxon>
        <taxon>Embryophyta</taxon>
        <taxon>Tracheophyta</taxon>
        <taxon>Spermatophyta</taxon>
        <taxon>Magnoliopsida</taxon>
        <taxon>eudicotyledons</taxon>
        <taxon>Gunneridae</taxon>
        <taxon>Pentapetalae</taxon>
        <taxon>asterids</taxon>
        <taxon>lamiids</taxon>
        <taxon>Solanales</taxon>
        <taxon>Solanaceae</taxon>
        <taxon>Solanoideae</taxon>
        <taxon>Solaneae</taxon>
        <taxon>Solanum</taxon>
        <taxon>Solanum subgen. Lycopersicon</taxon>
    </lineage>
</organism>
<evidence type="ECO:0000256" key="1">
    <source>
        <dbReference type="SAM" id="MobiDB-lite"/>
    </source>
</evidence>
<dbReference type="Proteomes" id="UP000004994">
    <property type="component" value="Chromosome 10"/>
</dbReference>
<dbReference type="AlphaFoldDB" id="A0A3Q7IBC7"/>
<proteinExistence type="predicted"/>
<feature type="domain" description="Reverse transcriptase Ty1/copia-type" evidence="2">
    <location>
        <begin position="244"/>
        <end position="314"/>
    </location>
</feature>
<sequence>MDPTALFTSRSGGNNFNGQNNRSGNVKIDKQRSGYLYCDHCDMRGHNRAECSKLKYCTHCHKHGHLKDFCYQLIGYPTNYKGKRQANIMTTDYNSQFNNSGSSTDSNVVDQMQQFKGGGSQQMLQQHGINSGSGGSGTVLAQHFTPNQYQQVLQMMNKSLIHEGNTVSTNSNTNAIGIFAGHSQFTPSTSSIDWIVDSGATDHMVRTKDLLTHGSTVKSSGHVQLPNGDSTKVTHSGCSQLQGVTGSNITLINDTKQVLKDNFKIKDLGSLRYFLGIEFARNNEGILMHQRKYALEIISDLGLGGSKPIATPVELNGKLTTVVFDKHVGVTSDPILSYIGEYQRLVGRLIYLTITRPDLSYAIQNLSQFMNAPKQSHMNAAIRVVRYIKQQPGLGVLLSAQHCGSLQAFCDADWGSCLDTRRSSAEPEYRSLASTVAEVTWILGLFRELDIPTVLPIVVSFRMVALFVRYSYAFC</sequence>
<dbReference type="InterPro" id="IPR043502">
    <property type="entry name" value="DNA/RNA_pol_sf"/>
</dbReference>
<dbReference type="Pfam" id="PF07727">
    <property type="entry name" value="RVT_2"/>
    <property type="match status" value="1"/>
</dbReference>
<keyword evidence="4" id="KW-1185">Reference proteome</keyword>
<dbReference type="InParanoid" id="A0A3Q7IBC7"/>
<dbReference type="EnsemblPlants" id="Solyc10g008455.1.1">
    <property type="protein sequence ID" value="Solyc10g008455.1.1"/>
    <property type="gene ID" value="Solyc10g008455.1"/>
</dbReference>
<evidence type="ECO:0000313" key="3">
    <source>
        <dbReference type="EnsemblPlants" id="Solyc10g008455.1.1"/>
    </source>
</evidence>
<reference evidence="3" key="1">
    <citation type="journal article" date="2012" name="Nature">
        <title>The tomato genome sequence provides insights into fleshy fruit evolution.</title>
        <authorList>
            <consortium name="Tomato Genome Consortium"/>
        </authorList>
    </citation>
    <scope>NUCLEOTIDE SEQUENCE [LARGE SCALE GENOMIC DNA]</scope>
    <source>
        <strain evidence="3">cv. Heinz 1706</strain>
    </source>
</reference>